<dbReference type="GO" id="GO:0030335">
    <property type="term" value="P:positive regulation of cell migration"/>
    <property type="evidence" value="ECO:0007669"/>
    <property type="project" value="TreeGrafter"/>
</dbReference>
<evidence type="ECO:0000256" key="3">
    <source>
        <dbReference type="ARBA" id="ARBA00023180"/>
    </source>
</evidence>
<dbReference type="InterPro" id="IPR013783">
    <property type="entry name" value="Ig-like_fold"/>
</dbReference>
<dbReference type="GO" id="GO:0030215">
    <property type="term" value="F:semaphorin receptor binding"/>
    <property type="evidence" value="ECO:0007669"/>
    <property type="project" value="InterPro"/>
</dbReference>
<keyword evidence="3" id="KW-0325">Glycoprotein</keyword>
<feature type="domain" description="Ig-like" evidence="6">
    <location>
        <begin position="521"/>
        <end position="599"/>
    </location>
</feature>
<dbReference type="SUPFAM" id="SSF48726">
    <property type="entry name" value="Immunoglobulin"/>
    <property type="match status" value="1"/>
</dbReference>
<dbReference type="Proteomes" id="UP000829720">
    <property type="component" value="Unassembled WGS sequence"/>
</dbReference>
<organism evidence="8 9">
    <name type="scientific">Albula goreensis</name>
    <dbReference type="NCBI Taxonomy" id="1534307"/>
    <lineage>
        <taxon>Eukaryota</taxon>
        <taxon>Metazoa</taxon>
        <taxon>Chordata</taxon>
        <taxon>Craniata</taxon>
        <taxon>Vertebrata</taxon>
        <taxon>Euteleostomi</taxon>
        <taxon>Actinopterygii</taxon>
        <taxon>Neopterygii</taxon>
        <taxon>Teleostei</taxon>
        <taxon>Albuliformes</taxon>
        <taxon>Albulidae</taxon>
        <taxon>Albula</taxon>
    </lineage>
</organism>
<dbReference type="InterPro" id="IPR036352">
    <property type="entry name" value="Semap_dom_sf"/>
</dbReference>
<feature type="chain" id="PRO_5035750265" description="Sema domain-containing protein" evidence="5">
    <location>
        <begin position="21"/>
        <end position="625"/>
    </location>
</feature>
<evidence type="ECO:0000256" key="4">
    <source>
        <dbReference type="PROSITE-ProRule" id="PRU00352"/>
    </source>
</evidence>
<dbReference type="SMART" id="SM00423">
    <property type="entry name" value="PSI"/>
    <property type="match status" value="1"/>
</dbReference>
<dbReference type="Gene3D" id="2.60.40.10">
    <property type="entry name" value="Immunoglobulins"/>
    <property type="match status" value="1"/>
</dbReference>
<dbReference type="InterPro" id="IPR036179">
    <property type="entry name" value="Ig-like_dom_sf"/>
</dbReference>
<evidence type="ECO:0000256" key="1">
    <source>
        <dbReference type="ARBA" id="ARBA00009492"/>
    </source>
</evidence>
<feature type="domain" description="Sema" evidence="7">
    <location>
        <begin position="29"/>
        <end position="463"/>
    </location>
</feature>
<dbReference type="GO" id="GO:0009897">
    <property type="term" value="C:external side of plasma membrane"/>
    <property type="evidence" value="ECO:0007669"/>
    <property type="project" value="TreeGrafter"/>
</dbReference>
<dbReference type="GO" id="GO:0071526">
    <property type="term" value="P:semaphorin-plexin signaling pathway"/>
    <property type="evidence" value="ECO:0007669"/>
    <property type="project" value="TreeGrafter"/>
</dbReference>
<evidence type="ECO:0008006" key="10">
    <source>
        <dbReference type="Google" id="ProtNLM"/>
    </source>
</evidence>
<keyword evidence="9" id="KW-1185">Reference proteome</keyword>
<comment type="caution">
    <text evidence="8">The sequence shown here is derived from an EMBL/GenBank/DDBJ whole genome shotgun (WGS) entry which is preliminary data.</text>
</comment>
<reference evidence="8" key="1">
    <citation type="submission" date="2021-01" db="EMBL/GenBank/DDBJ databases">
        <authorList>
            <person name="Zahm M."/>
            <person name="Roques C."/>
            <person name="Cabau C."/>
            <person name="Klopp C."/>
            <person name="Donnadieu C."/>
            <person name="Jouanno E."/>
            <person name="Lampietro C."/>
            <person name="Louis A."/>
            <person name="Herpin A."/>
            <person name="Echchiki A."/>
            <person name="Berthelot C."/>
            <person name="Parey E."/>
            <person name="Roest-Crollius H."/>
            <person name="Braasch I."/>
            <person name="Postlethwait J."/>
            <person name="Bobe J."/>
            <person name="Montfort J."/>
            <person name="Bouchez O."/>
            <person name="Begum T."/>
            <person name="Mejri S."/>
            <person name="Adams A."/>
            <person name="Chen W.-J."/>
            <person name="Guiguen Y."/>
        </authorList>
    </citation>
    <scope>NUCLEOTIDE SEQUENCE</scope>
    <source>
        <tissue evidence="8">Blood</tissue>
    </source>
</reference>
<dbReference type="EMBL" id="JAERUA010000001">
    <property type="protein sequence ID" value="KAI1904306.1"/>
    <property type="molecule type" value="Genomic_DNA"/>
</dbReference>
<evidence type="ECO:0000259" key="6">
    <source>
        <dbReference type="PROSITE" id="PS50835"/>
    </source>
</evidence>
<dbReference type="SUPFAM" id="SSF101912">
    <property type="entry name" value="Sema domain"/>
    <property type="match status" value="1"/>
</dbReference>
<dbReference type="InterPro" id="IPR027231">
    <property type="entry name" value="Semaphorin"/>
</dbReference>
<evidence type="ECO:0000256" key="5">
    <source>
        <dbReference type="SAM" id="SignalP"/>
    </source>
</evidence>
<dbReference type="GO" id="GO:0005178">
    <property type="term" value="F:integrin binding"/>
    <property type="evidence" value="ECO:0007669"/>
    <property type="project" value="TreeGrafter"/>
</dbReference>
<evidence type="ECO:0000313" key="8">
    <source>
        <dbReference type="EMBL" id="KAI1904306.1"/>
    </source>
</evidence>
<dbReference type="SMART" id="SM00630">
    <property type="entry name" value="Sema"/>
    <property type="match status" value="1"/>
</dbReference>
<evidence type="ECO:0000256" key="2">
    <source>
        <dbReference type="ARBA" id="ARBA00023157"/>
    </source>
</evidence>
<dbReference type="GO" id="GO:0001755">
    <property type="term" value="P:neural crest cell migration"/>
    <property type="evidence" value="ECO:0007669"/>
    <property type="project" value="TreeGrafter"/>
</dbReference>
<dbReference type="SUPFAM" id="SSF103575">
    <property type="entry name" value="Plexin repeat"/>
    <property type="match status" value="1"/>
</dbReference>
<proteinExistence type="inferred from homology"/>
<dbReference type="AlphaFoldDB" id="A0A8T3E807"/>
<keyword evidence="2" id="KW-1015">Disulfide bond</keyword>
<dbReference type="PROSITE" id="PS50835">
    <property type="entry name" value="IG_LIKE"/>
    <property type="match status" value="1"/>
</dbReference>
<dbReference type="InterPro" id="IPR007110">
    <property type="entry name" value="Ig-like_dom"/>
</dbReference>
<comment type="similarity">
    <text evidence="1">Belongs to the semaphorin family.</text>
</comment>
<dbReference type="PANTHER" id="PTHR11036:SF80">
    <property type="entry name" value="SEMAPHORIN-7A"/>
    <property type="match status" value="1"/>
</dbReference>
<name>A0A8T3E807_9TELE</name>
<gene>
    <name evidence="8" type="ORF">AGOR_G00004310</name>
</gene>
<keyword evidence="5" id="KW-0732">Signal</keyword>
<dbReference type="GO" id="GO:0007229">
    <property type="term" value="P:integrin-mediated signaling pathway"/>
    <property type="evidence" value="ECO:0007669"/>
    <property type="project" value="TreeGrafter"/>
</dbReference>
<dbReference type="GO" id="GO:0045499">
    <property type="term" value="F:chemorepellent activity"/>
    <property type="evidence" value="ECO:0007669"/>
    <property type="project" value="TreeGrafter"/>
</dbReference>
<dbReference type="PROSITE" id="PS51004">
    <property type="entry name" value="SEMA"/>
    <property type="match status" value="1"/>
</dbReference>
<dbReference type="InterPro" id="IPR001627">
    <property type="entry name" value="Semap_dom"/>
</dbReference>
<dbReference type="GO" id="GO:0007411">
    <property type="term" value="P:axon guidance"/>
    <property type="evidence" value="ECO:0007669"/>
    <property type="project" value="TreeGrafter"/>
</dbReference>
<comment type="caution">
    <text evidence="4">Lacks conserved residue(s) required for the propagation of feature annotation.</text>
</comment>
<dbReference type="PANTHER" id="PTHR11036">
    <property type="entry name" value="SEMAPHORIN"/>
    <property type="match status" value="1"/>
</dbReference>
<dbReference type="OrthoDB" id="9988752at2759"/>
<dbReference type="InterPro" id="IPR016201">
    <property type="entry name" value="PSI"/>
</dbReference>
<protein>
    <recommendedName>
        <fullName evidence="10">Sema domain-containing protein</fullName>
    </recommendedName>
</protein>
<dbReference type="Gene3D" id="3.30.1680.10">
    <property type="entry name" value="ligand-binding face of the semaphorins, domain 2"/>
    <property type="match status" value="1"/>
</dbReference>
<accession>A0A8T3E807</accession>
<dbReference type="Gene3D" id="2.130.10.10">
    <property type="entry name" value="YVTN repeat-like/Quinoprotein amine dehydrogenase"/>
    <property type="match status" value="1"/>
</dbReference>
<feature type="signal peptide" evidence="5">
    <location>
        <begin position="1"/>
        <end position="20"/>
    </location>
</feature>
<dbReference type="Pfam" id="PF01403">
    <property type="entry name" value="Sema"/>
    <property type="match status" value="1"/>
</dbReference>
<dbReference type="GO" id="GO:0050727">
    <property type="term" value="P:regulation of inflammatory response"/>
    <property type="evidence" value="ECO:0007669"/>
    <property type="project" value="TreeGrafter"/>
</dbReference>
<dbReference type="InterPro" id="IPR015943">
    <property type="entry name" value="WD40/YVTN_repeat-like_dom_sf"/>
</dbReference>
<evidence type="ECO:0000259" key="7">
    <source>
        <dbReference type="PROSITE" id="PS51004"/>
    </source>
</evidence>
<evidence type="ECO:0000313" key="9">
    <source>
        <dbReference type="Proteomes" id="UP000829720"/>
    </source>
</evidence>
<sequence length="625" mass="70715">MSYSKWILCLILHYLNTVKALEFHHSHPRITLSAKDASFWRHSRNGSHTRAELLQGPRVNSIYVGGHRKLFLMDFQNSSRSKEVTMFENECRNHKLPGTCEYDITMVHAVKGGSSLFVCGTNGIQPVCCYMTLSKGDFGPCSVELAEGIAPFYVKEKAPSLYIGDELYTTANLYVQGDGVGIRRHYGKRGRISSSANKTEQRFVGLAVSGPRADPLQDRIYGFVVERSMDQHPEADPWISRVIQVCKADSGGTKSILERLWTSRLSTRLYCGITEKKLHFSYLLDVTVLHADSWRDSRVYALFTNGWGMRAVCVYTMGAIDQVFMNSDFKNSVGSVSKNRSRMCVENSKALPREVLRQMKDYQEMEDWVRPLKDHAPFLVSHRHYRHIRADKVTGRGLTQHTVLFLSLGNGAVHKVLEQADHPFIIAELRPFRNKTHIQNMLLQPSVKKLYVSSSTEVMELDLYDCQSYGHWCEECVKARDPYCGWDGTKCTAASGNEIQDIEHGNCTVCEGAGKNGKYTPPREVYSVSPSAKFFLQCPMLSSHALYSWHHKGRLIECLIVESQCLLLIENMSTELQGNYSCVASEGGYERTQVQYELRTEGKARRLASSLSTFVCLLVTQTLLI</sequence>